<dbReference type="InterPro" id="IPR001936">
    <property type="entry name" value="RasGAP_dom"/>
</dbReference>
<dbReference type="KEGG" id="xla:108710349"/>
<dbReference type="OrthoDB" id="5572587at2759"/>
<feature type="compositionally biased region" description="Basic and acidic residues" evidence="2">
    <location>
        <begin position="960"/>
        <end position="973"/>
    </location>
</feature>
<accession>A0A8J1MNR9</accession>
<dbReference type="Pfam" id="PF00616">
    <property type="entry name" value="RasGAP"/>
    <property type="match status" value="2"/>
</dbReference>
<evidence type="ECO:0000256" key="2">
    <source>
        <dbReference type="SAM" id="MobiDB-lite"/>
    </source>
</evidence>
<dbReference type="Gene3D" id="1.10.506.10">
    <property type="entry name" value="GTPase Activation - p120gap, domain 1"/>
    <property type="match status" value="2"/>
</dbReference>
<dbReference type="SUPFAM" id="SSF50729">
    <property type="entry name" value="PH domain-like"/>
    <property type="match status" value="1"/>
</dbReference>
<feature type="domain" description="Ras-GAP" evidence="4">
    <location>
        <begin position="446"/>
        <end position="638"/>
    </location>
</feature>
<dbReference type="Proteomes" id="UP000186698">
    <property type="component" value="Chromosome 3L"/>
</dbReference>
<dbReference type="CTD" id="108710349"/>
<dbReference type="InterPro" id="IPR023152">
    <property type="entry name" value="RasGAP_CS"/>
</dbReference>
<feature type="domain" description="PH" evidence="3">
    <location>
        <begin position="253"/>
        <end position="287"/>
    </location>
</feature>
<feature type="compositionally biased region" description="Basic and acidic residues" evidence="2">
    <location>
        <begin position="821"/>
        <end position="830"/>
    </location>
</feature>
<dbReference type="AlphaFoldDB" id="A0A8J1MNR9"/>
<dbReference type="GeneID" id="108710349"/>
<feature type="region of interest" description="Disordered" evidence="2">
    <location>
        <begin position="946"/>
        <end position="1013"/>
    </location>
</feature>
<keyword evidence="5" id="KW-1185">Reference proteome</keyword>
<dbReference type="PROSITE" id="PS00509">
    <property type="entry name" value="RAS_GTPASE_ACTIV_1"/>
    <property type="match status" value="1"/>
</dbReference>
<evidence type="ECO:0000259" key="3">
    <source>
        <dbReference type="PROSITE" id="PS50003"/>
    </source>
</evidence>
<dbReference type="SUPFAM" id="SSF49562">
    <property type="entry name" value="C2 domain (Calcium/lipid-binding domain, CaLB)"/>
    <property type="match status" value="1"/>
</dbReference>
<dbReference type="PROSITE" id="PS50018">
    <property type="entry name" value="RAS_GTPASE_ACTIV_2"/>
    <property type="match status" value="1"/>
</dbReference>
<dbReference type="InterPro" id="IPR001849">
    <property type="entry name" value="PH_domain"/>
</dbReference>
<feature type="region of interest" description="Disordered" evidence="2">
    <location>
        <begin position="54"/>
        <end position="82"/>
    </location>
</feature>
<evidence type="ECO:0000313" key="5">
    <source>
        <dbReference type="Proteomes" id="UP000186698"/>
    </source>
</evidence>
<evidence type="ECO:0000256" key="1">
    <source>
        <dbReference type="ARBA" id="ARBA00022468"/>
    </source>
</evidence>
<name>A0A8J1MNR9_XENLA</name>
<dbReference type="GO" id="GO:0005096">
    <property type="term" value="F:GTPase activator activity"/>
    <property type="evidence" value="ECO:0000318"/>
    <property type="project" value="GO_Central"/>
</dbReference>
<feature type="region of interest" description="Disordered" evidence="2">
    <location>
        <begin position="1"/>
        <end position="30"/>
    </location>
</feature>
<dbReference type="InterPro" id="IPR011993">
    <property type="entry name" value="PH-like_dom_sf"/>
</dbReference>
<protein>
    <submittedName>
        <fullName evidence="6">RAS protein activator like-3</fullName>
    </submittedName>
</protein>
<feature type="compositionally biased region" description="Basic residues" evidence="2">
    <location>
        <begin position="194"/>
        <end position="205"/>
    </location>
</feature>
<feature type="compositionally biased region" description="Basic residues" evidence="2">
    <location>
        <begin position="60"/>
        <end position="71"/>
    </location>
</feature>
<keyword evidence="1" id="KW-0343">GTPase activation</keyword>
<dbReference type="RefSeq" id="XP_041443063.1">
    <property type="nucleotide sequence ID" value="XM_041587129.1"/>
</dbReference>
<dbReference type="InterPro" id="IPR035892">
    <property type="entry name" value="C2_domain_sf"/>
</dbReference>
<sequence length="1013" mass="113431">MVEPCEDAGDNVVQDPTPPETSVLGPYNWNTNHEQKGGVWGRLQKWGHAQMLQAKGTQGSKKKHLSFFRKKSSSEPPSRGFTRYLNSVSQRLGRKKDISPAVDGIEGPVQLPVPVSAPEIPVWDITNFSLIDGCLLLTKGDEQGACHIRSRTGSSVSKYMQEQTNHTDEVVDTPVPEGNVDSDTKNQFNNVKGLIRKRKKKKIRKQGSTSSLQQEERSLHGSQESLGGVEILNLVNEKDVTIRALHSSILGERYCFEIITADNSRCFGCSSLQERDRWIENLRRIVQPDKDNFEREESSLNLWIHEAKGLPVSGPGSRSCYFCEVQLDGALYGRTSSKAPEAGVVFWGESFNLRDLASSQGHVALHLLQEGKEPTGVGTVTLALEGMKEGVEKWVPLGGEMALRVRGRYRKLSVLPMVQYKEFAEYLTWRYMELSRAMEPILSAREKEELGRSLVYVLQSTGKAKEFLVDLGVAEISRHDGQDSLIFRENTIVTKAIEEYMKMVGQTYLQETLGPFVSRIYASEDSHEVDPLRCSPEDLSENRGQLWKSCEEAVQSILQSQESFPSELLEIFSSWQVEVAMRGRPALGSRLVSASLFLRFLCPAILSPGLFNLSAEHPHPLAARALTLVAKVLQNLANFTRFGEKEEYMGFMNGFLEQYGDGMSVFLQTVADPESEVSPTRYQSSADLAYELAVLHSMLSGIFTGVHQQTKDQLEPLPTILKALTEGQPVPASITAHTDYDNSQEENDDPMFVTPRDLSKLRPLVNRSQSMSSLLRERLPPPMRSEVLEKKSRRHVMRTHSVPAQGRAGREGRGATESTTGEDKEEKEDNTSSLKRPPRVRPPSTLPRRKSTVPWCRNEDIPRLGQGAEEAMNQEKHLEEMRGQISKNREKQKDLEGQIVMVSSQIQEILGQLEKVEETQRTFQGEIVRQFSLIINRIEALERNKLPEENPVAENPTEDTENHLRAQINEEQKGSGSPSNICNGEIDQEIASVSSESSLSTNTPEAIEDTETS</sequence>
<dbReference type="CDD" id="cd05136">
    <property type="entry name" value="RasGAP_DAB2IP"/>
    <property type="match status" value="1"/>
</dbReference>
<dbReference type="SMART" id="SM00323">
    <property type="entry name" value="RasGAP"/>
    <property type="match status" value="1"/>
</dbReference>
<reference evidence="6" key="1">
    <citation type="submission" date="2025-08" db="UniProtKB">
        <authorList>
            <consortium name="RefSeq"/>
        </authorList>
    </citation>
    <scope>IDENTIFICATION</scope>
    <source>
        <strain evidence="6">J_2021</strain>
        <tissue evidence="6">Erythrocytes</tissue>
    </source>
</reference>
<gene>
    <name evidence="6" type="primary">rasal3.L</name>
</gene>
<organism evidence="5 6">
    <name type="scientific">Xenopus laevis</name>
    <name type="common">African clawed frog</name>
    <dbReference type="NCBI Taxonomy" id="8355"/>
    <lineage>
        <taxon>Eukaryota</taxon>
        <taxon>Metazoa</taxon>
        <taxon>Chordata</taxon>
        <taxon>Craniata</taxon>
        <taxon>Vertebrata</taxon>
        <taxon>Euteleostomi</taxon>
        <taxon>Amphibia</taxon>
        <taxon>Batrachia</taxon>
        <taxon>Anura</taxon>
        <taxon>Pipoidea</taxon>
        <taxon>Pipidae</taxon>
        <taxon>Xenopodinae</taxon>
        <taxon>Xenopus</taxon>
        <taxon>Xenopus</taxon>
    </lineage>
</organism>
<dbReference type="Pfam" id="PF25321">
    <property type="entry name" value="PH_RASGAP"/>
    <property type="match status" value="1"/>
</dbReference>
<proteinExistence type="predicted"/>
<feature type="region of interest" description="Disordered" evidence="2">
    <location>
        <begin position="732"/>
        <end position="852"/>
    </location>
</feature>
<dbReference type="GO" id="GO:1902531">
    <property type="term" value="P:regulation of intracellular signal transduction"/>
    <property type="evidence" value="ECO:0000318"/>
    <property type="project" value="GO_Central"/>
</dbReference>
<evidence type="ECO:0000313" key="6">
    <source>
        <dbReference type="RefSeq" id="XP_041443063.1"/>
    </source>
</evidence>
<dbReference type="PANTHER" id="PTHR10194">
    <property type="entry name" value="RAS GTPASE-ACTIVATING PROTEINS"/>
    <property type="match status" value="1"/>
</dbReference>
<dbReference type="PROSITE" id="PS50003">
    <property type="entry name" value="PH_DOMAIN"/>
    <property type="match status" value="1"/>
</dbReference>
<dbReference type="PANTHER" id="PTHR10194:SF96">
    <property type="entry name" value="RAS PROTEIN ACTIVATOR LIKE-3"/>
    <property type="match status" value="1"/>
</dbReference>
<evidence type="ECO:0000259" key="4">
    <source>
        <dbReference type="PROSITE" id="PS50018"/>
    </source>
</evidence>
<dbReference type="InterPro" id="IPR057606">
    <property type="entry name" value="SynGAP1-like_PH"/>
</dbReference>
<dbReference type="Gene3D" id="2.30.29.30">
    <property type="entry name" value="Pleckstrin-homology domain (PH domain)/Phosphotyrosine-binding domain (PTB)"/>
    <property type="match status" value="1"/>
</dbReference>
<dbReference type="InterPro" id="IPR039360">
    <property type="entry name" value="Ras_GTPase"/>
</dbReference>
<feature type="region of interest" description="Disordered" evidence="2">
    <location>
        <begin position="163"/>
        <end position="221"/>
    </location>
</feature>
<dbReference type="SUPFAM" id="SSF48350">
    <property type="entry name" value="GTPase activation domain, GAP"/>
    <property type="match status" value="1"/>
</dbReference>
<dbReference type="InterPro" id="IPR008936">
    <property type="entry name" value="Rho_GTPase_activation_prot"/>
</dbReference>